<dbReference type="AlphaFoldDB" id="A0A4Z1KLU0"/>
<feature type="compositionally biased region" description="Basic and acidic residues" evidence="1">
    <location>
        <begin position="454"/>
        <end position="463"/>
    </location>
</feature>
<protein>
    <submittedName>
        <fullName evidence="2">Uncharacterized protein</fullName>
    </submittedName>
</protein>
<name>A0A4Z1KLU0_9HELO</name>
<dbReference type="Proteomes" id="UP000297280">
    <property type="component" value="Unassembled WGS sequence"/>
</dbReference>
<proteinExistence type="predicted"/>
<gene>
    <name evidence="2" type="ORF">BPOR_0314g00110</name>
</gene>
<comment type="caution">
    <text evidence="2">The sequence shown here is derived from an EMBL/GenBank/DDBJ whole genome shotgun (WGS) entry which is preliminary data.</text>
</comment>
<evidence type="ECO:0000256" key="1">
    <source>
        <dbReference type="SAM" id="MobiDB-lite"/>
    </source>
</evidence>
<dbReference type="EMBL" id="PQXO01000313">
    <property type="protein sequence ID" value="TGO86316.1"/>
    <property type="molecule type" value="Genomic_DNA"/>
</dbReference>
<evidence type="ECO:0000313" key="2">
    <source>
        <dbReference type="EMBL" id="TGO86316.1"/>
    </source>
</evidence>
<feature type="region of interest" description="Disordered" evidence="1">
    <location>
        <begin position="494"/>
        <end position="524"/>
    </location>
</feature>
<reference evidence="2 3" key="1">
    <citation type="submission" date="2017-12" db="EMBL/GenBank/DDBJ databases">
        <title>Comparative genomics of Botrytis spp.</title>
        <authorList>
            <person name="Valero-Jimenez C.A."/>
            <person name="Tapia P."/>
            <person name="Veloso J."/>
            <person name="Silva-Moreno E."/>
            <person name="Staats M."/>
            <person name="Valdes J.H."/>
            <person name="Van Kan J.A.L."/>
        </authorList>
    </citation>
    <scope>NUCLEOTIDE SEQUENCE [LARGE SCALE GENOMIC DNA]</scope>
    <source>
        <strain evidence="2 3">MUCL3349</strain>
    </source>
</reference>
<organism evidence="2 3">
    <name type="scientific">Botrytis porri</name>
    <dbReference type="NCBI Taxonomy" id="87229"/>
    <lineage>
        <taxon>Eukaryota</taxon>
        <taxon>Fungi</taxon>
        <taxon>Dikarya</taxon>
        <taxon>Ascomycota</taxon>
        <taxon>Pezizomycotina</taxon>
        <taxon>Leotiomycetes</taxon>
        <taxon>Helotiales</taxon>
        <taxon>Sclerotiniaceae</taxon>
        <taxon>Botrytis</taxon>
    </lineage>
</organism>
<sequence>MSNSYVRPPHYQRHHQSMLLDLCSIHPFFETDNFDREYQKELASVISQYPLSGLDFCYYWTEKVLWDRFQLSSAYGEFPGKYGGPEYIVQQQVGKLPPTPESAEPAPAITAHFFDSILESLGTPSRSAKPVQPIKFQAPGMSKAAYETPVSKPVQQRVDLMAMPSQKLAQNHFEGYLKPQNPLASAPEQAHRDCPKDFVYPKSLYTPVQDSRGFANIPLNSEDLGTSLAPKEFSVSTAGPEPPTSASIFSSLLAARLASPGLSNPITTSNAVPAAPSSSLAPLPPLLLPDSVFKDPNTGELITIKMFERRCLGRGAEMAIRQAEAAVKSTPNRMTKPLARALLEDSLTTTLANIIQEHTKKDVHLVKDREGELRKFELYQRRLTENAEKSSVRQSFYPEMTQSFSTGQVEKHNRKTSREGNRSIFREIYQQPQIQRSGNSYHIGADQELRSRIQDNSEGEERSSLPASPRVQTYDEMIAEEHAEMMRRVNAWRQEEEEAKSRDVPEYIKHQHSFQPKAQRLDVQ</sequence>
<keyword evidence="3" id="KW-1185">Reference proteome</keyword>
<accession>A0A4Z1KLU0</accession>
<evidence type="ECO:0000313" key="3">
    <source>
        <dbReference type="Proteomes" id="UP000297280"/>
    </source>
</evidence>
<feature type="region of interest" description="Disordered" evidence="1">
    <location>
        <begin position="401"/>
        <end position="423"/>
    </location>
</feature>
<feature type="compositionally biased region" description="Basic and acidic residues" evidence="1">
    <location>
        <begin position="499"/>
        <end position="509"/>
    </location>
</feature>
<feature type="region of interest" description="Disordered" evidence="1">
    <location>
        <begin position="454"/>
        <end position="473"/>
    </location>
</feature>